<accession>A0ABQ1IC95</accession>
<feature type="region of interest" description="Disordered" evidence="1">
    <location>
        <begin position="1"/>
        <end position="72"/>
    </location>
</feature>
<evidence type="ECO:0000313" key="2">
    <source>
        <dbReference type="EMBL" id="GGB34258.1"/>
    </source>
</evidence>
<comment type="caution">
    <text evidence="2">The sequence shown here is derived from an EMBL/GenBank/DDBJ whole genome shotgun (WGS) entry which is preliminary data.</text>
</comment>
<proteinExistence type="predicted"/>
<feature type="compositionally biased region" description="Polar residues" evidence="1">
    <location>
        <begin position="63"/>
        <end position="72"/>
    </location>
</feature>
<feature type="compositionally biased region" description="Polar residues" evidence="1">
    <location>
        <begin position="1"/>
        <end position="14"/>
    </location>
</feature>
<gene>
    <name evidence="2" type="ORF">GCM10011502_04140</name>
</gene>
<feature type="compositionally biased region" description="Basic and acidic residues" evidence="1">
    <location>
        <begin position="16"/>
        <end position="37"/>
    </location>
</feature>
<dbReference type="Proteomes" id="UP000646152">
    <property type="component" value="Unassembled WGS sequence"/>
</dbReference>
<keyword evidence="3" id="KW-1185">Reference proteome</keyword>
<evidence type="ECO:0000313" key="3">
    <source>
        <dbReference type="Proteomes" id="UP000646152"/>
    </source>
</evidence>
<organism evidence="2 3">
    <name type="scientific">Oceanisphaera marina</name>
    <dbReference type="NCBI Taxonomy" id="2017550"/>
    <lineage>
        <taxon>Bacteria</taxon>
        <taxon>Pseudomonadati</taxon>
        <taxon>Pseudomonadota</taxon>
        <taxon>Gammaproteobacteria</taxon>
        <taxon>Aeromonadales</taxon>
        <taxon>Aeromonadaceae</taxon>
        <taxon>Oceanisphaera</taxon>
    </lineage>
</organism>
<evidence type="ECO:0000256" key="1">
    <source>
        <dbReference type="SAM" id="MobiDB-lite"/>
    </source>
</evidence>
<name>A0ABQ1IC95_9GAMM</name>
<dbReference type="EMBL" id="BMKE01000002">
    <property type="protein sequence ID" value="GGB34258.1"/>
    <property type="molecule type" value="Genomic_DNA"/>
</dbReference>
<reference evidence="3" key="1">
    <citation type="journal article" date="2019" name="Int. J. Syst. Evol. Microbiol.">
        <title>The Global Catalogue of Microorganisms (GCM) 10K type strain sequencing project: providing services to taxonomists for standard genome sequencing and annotation.</title>
        <authorList>
            <consortium name="The Broad Institute Genomics Platform"/>
            <consortium name="The Broad Institute Genome Sequencing Center for Infectious Disease"/>
            <person name="Wu L."/>
            <person name="Ma J."/>
        </authorList>
    </citation>
    <scope>NUCLEOTIDE SEQUENCE [LARGE SCALE GENOMIC DNA]</scope>
    <source>
        <strain evidence="3">CGMCC 1.15923</strain>
    </source>
</reference>
<sequence>MTPTTPTASFNDTEPSVDRTHRQLRCRREGKDGKPSGESEELCSLPDKPHSFQKHQQKDVTERQSVSLQITA</sequence>
<protein>
    <submittedName>
        <fullName evidence="2">Uncharacterized protein</fullName>
    </submittedName>
</protein>